<feature type="transmembrane region" description="Helical" evidence="10">
    <location>
        <begin position="28"/>
        <end position="49"/>
    </location>
</feature>
<keyword evidence="5 10" id="KW-0812">Transmembrane</keyword>
<dbReference type="InterPro" id="IPR048279">
    <property type="entry name" value="MdtK-like"/>
</dbReference>
<dbReference type="AlphaFoldDB" id="A0A9E6MWX1"/>
<feature type="transmembrane region" description="Helical" evidence="10">
    <location>
        <begin position="294"/>
        <end position="317"/>
    </location>
</feature>
<dbReference type="NCBIfam" id="TIGR00797">
    <property type="entry name" value="matE"/>
    <property type="match status" value="1"/>
</dbReference>
<dbReference type="GO" id="GO:0005886">
    <property type="term" value="C:plasma membrane"/>
    <property type="evidence" value="ECO:0007669"/>
    <property type="project" value="UniProtKB-SubCell"/>
</dbReference>
<evidence type="ECO:0000313" key="11">
    <source>
        <dbReference type="EMBL" id="QWY76856.1"/>
    </source>
</evidence>
<organism evidence="11 12">
    <name type="scientific">Ferrovum myxofaciens</name>
    <dbReference type="NCBI Taxonomy" id="416213"/>
    <lineage>
        <taxon>Bacteria</taxon>
        <taxon>Pseudomonadati</taxon>
        <taxon>Pseudomonadota</taxon>
        <taxon>Betaproteobacteria</taxon>
        <taxon>Ferrovales</taxon>
        <taxon>Ferrovaceae</taxon>
        <taxon>Ferrovum</taxon>
    </lineage>
</organism>
<evidence type="ECO:0000256" key="4">
    <source>
        <dbReference type="ARBA" id="ARBA00022475"/>
    </source>
</evidence>
<keyword evidence="3" id="KW-0050">Antiport</keyword>
<dbReference type="GO" id="GO:0006811">
    <property type="term" value="P:monoatomic ion transport"/>
    <property type="evidence" value="ECO:0007669"/>
    <property type="project" value="UniProtKB-KW"/>
</dbReference>
<proteinExistence type="predicted"/>
<evidence type="ECO:0000256" key="3">
    <source>
        <dbReference type="ARBA" id="ARBA00022449"/>
    </source>
</evidence>
<evidence type="ECO:0000256" key="6">
    <source>
        <dbReference type="ARBA" id="ARBA00022989"/>
    </source>
</evidence>
<feature type="transmembrane region" description="Helical" evidence="10">
    <location>
        <begin position="329"/>
        <end position="352"/>
    </location>
</feature>
<protein>
    <recommendedName>
        <fullName evidence="9">Multidrug-efflux transporter</fullName>
    </recommendedName>
</protein>
<evidence type="ECO:0000256" key="8">
    <source>
        <dbReference type="ARBA" id="ARBA00023136"/>
    </source>
</evidence>
<dbReference type="PANTHER" id="PTHR43298:SF2">
    <property type="entry name" value="FMN_FAD EXPORTER YEEO-RELATED"/>
    <property type="match status" value="1"/>
</dbReference>
<dbReference type="CDD" id="cd13133">
    <property type="entry name" value="MATE_like_7"/>
    <property type="match status" value="1"/>
</dbReference>
<feature type="transmembrane region" description="Helical" evidence="10">
    <location>
        <begin position="438"/>
        <end position="461"/>
    </location>
</feature>
<name>A0A9E6MWX1_9PROT</name>
<evidence type="ECO:0000256" key="1">
    <source>
        <dbReference type="ARBA" id="ARBA00004429"/>
    </source>
</evidence>
<dbReference type="InterPro" id="IPR050222">
    <property type="entry name" value="MATE_MdtK"/>
</dbReference>
<sequence length="479" mass="51653">MPTPTVAGHTLPALRLDLKGHRHVDLRAVFALALPLFLNSSLQVILNLTDTWFIGHLSTTAMAAMAACYYLIFMFFLLLGGVGIGVQAIVAQHFGAENLNAVGRTTWSGLWAALATTPLFLLIGYAGPTLLAIFDLPPEVHDLAASFWFPRMLGGPLSTLLFALNSFFNGISQPRHTLWIMALIALCNALLNEWFIFHWHLGMAGAAWGSTAAQAIGVLIAGAVFLRPAFRSRFHTGQTWRPHWPSIRQVFAIGFPTGLFPAMDVVGLGLFQLMQVKLSAIDGAATQIVMMLTSVSYLPAIGIALAGTTLVGQSIGAGDKSWAEACARVIIRMAVVYMGVVGVLLALSATWVTPPFLTPGDPQGAQVMALCIPLLWIAAGYQVFDALNLSSAFCLRGAGDVKVPTLLLLACSWGIFLPLCHALTFSPGQGWVNFLPQWGWGATGGWMAAFVYAFCLGLALWTRWRSGAWKRISLLTQTQ</sequence>
<feature type="transmembrane region" description="Helical" evidence="10">
    <location>
        <begin position="207"/>
        <end position="230"/>
    </location>
</feature>
<dbReference type="GO" id="GO:0042910">
    <property type="term" value="F:xenobiotic transmembrane transporter activity"/>
    <property type="evidence" value="ECO:0007669"/>
    <property type="project" value="InterPro"/>
</dbReference>
<dbReference type="InterPro" id="IPR002528">
    <property type="entry name" value="MATE_fam"/>
</dbReference>
<reference evidence="11" key="1">
    <citation type="submission" date="2021-02" db="EMBL/GenBank/DDBJ databases">
        <title>Comparative genomics of Ferrovum myxofaciens strains, predominant extremophile bacteria forming large biofilm stalactites in acid mine ecosystems.</title>
        <authorList>
            <person name="Burkartova K."/>
            <person name="Ridl J."/>
            <person name="Pajer P."/>
            <person name="Falteisek L."/>
        </authorList>
    </citation>
    <scope>NUCLEOTIDE SEQUENCE</scope>
    <source>
        <strain evidence="11">MI1III</strain>
    </source>
</reference>
<dbReference type="RefSeq" id="WP_273143984.1">
    <property type="nucleotide sequence ID" value="NZ_CP053675.1"/>
</dbReference>
<evidence type="ECO:0000256" key="2">
    <source>
        <dbReference type="ARBA" id="ARBA00022448"/>
    </source>
</evidence>
<evidence type="ECO:0000313" key="12">
    <source>
        <dbReference type="Proteomes" id="UP000683551"/>
    </source>
</evidence>
<accession>A0A9E6MWX1</accession>
<keyword evidence="6 10" id="KW-1133">Transmembrane helix</keyword>
<comment type="subcellular location">
    <subcellularLocation>
        <location evidence="1">Cell inner membrane</location>
        <topology evidence="1">Multi-pass membrane protein</topology>
    </subcellularLocation>
</comment>
<keyword evidence="2" id="KW-0813">Transport</keyword>
<dbReference type="Proteomes" id="UP000683551">
    <property type="component" value="Chromosome"/>
</dbReference>
<dbReference type="Pfam" id="PF01554">
    <property type="entry name" value="MatE"/>
    <property type="match status" value="2"/>
</dbReference>
<keyword evidence="7" id="KW-0406">Ion transport</keyword>
<dbReference type="PANTHER" id="PTHR43298">
    <property type="entry name" value="MULTIDRUG RESISTANCE PROTEIN NORM-RELATED"/>
    <property type="match status" value="1"/>
</dbReference>
<evidence type="ECO:0000256" key="10">
    <source>
        <dbReference type="SAM" id="Phobius"/>
    </source>
</evidence>
<keyword evidence="8 10" id="KW-0472">Membrane</keyword>
<evidence type="ECO:0000256" key="9">
    <source>
        <dbReference type="ARBA" id="ARBA00031636"/>
    </source>
</evidence>
<feature type="transmembrane region" description="Helical" evidence="10">
    <location>
        <begin position="110"/>
        <end position="133"/>
    </location>
</feature>
<feature type="transmembrane region" description="Helical" evidence="10">
    <location>
        <begin position="364"/>
        <end position="384"/>
    </location>
</feature>
<keyword evidence="4" id="KW-1003">Cell membrane</keyword>
<evidence type="ECO:0000256" key="5">
    <source>
        <dbReference type="ARBA" id="ARBA00022692"/>
    </source>
</evidence>
<evidence type="ECO:0000256" key="7">
    <source>
        <dbReference type="ARBA" id="ARBA00023065"/>
    </source>
</evidence>
<dbReference type="PIRSF" id="PIRSF006603">
    <property type="entry name" value="DinF"/>
    <property type="match status" value="1"/>
</dbReference>
<feature type="transmembrane region" description="Helical" evidence="10">
    <location>
        <begin position="153"/>
        <end position="171"/>
    </location>
</feature>
<dbReference type="GO" id="GO:0015297">
    <property type="term" value="F:antiporter activity"/>
    <property type="evidence" value="ECO:0007669"/>
    <property type="project" value="UniProtKB-KW"/>
</dbReference>
<dbReference type="EMBL" id="CP071137">
    <property type="protein sequence ID" value="QWY76856.1"/>
    <property type="molecule type" value="Genomic_DNA"/>
</dbReference>
<feature type="transmembrane region" description="Helical" evidence="10">
    <location>
        <begin position="250"/>
        <end position="274"/>
    </location>
</feature>
<feature type="transmembrane region" description="Helical" evidence="10">
    <location>
        <begin position="405"/>
        <end position="426"/>
    </location>
</feature>
<gene>
    <name evidence="11" type="ORF">JZL65_10215</name>
</gene>
<feature type="transmembrane region" description="Helical" evidence="10">
    <location>
        <begin position="178"/>
        <end position="201"/>
    </location>
</feature>
<feature type="transmembrane region" description="Helical" evidence="10">
    <location>
        <begin position="69"/>
        <end position="90"/>
    </location>
</feature>